<dbReference type="EMBL" id="MT144078">
    <property type="protein sequence ID" value="QJA48294.1"/>
    <property type="molecule type" value="Genomic_DNA"/>
</dbReference>
<evidence type="ECO:0000313" key="2">
    <source>
        <dbReference type="EMBL" id="QJH94438.1"/>
    </source>
</evidence>
<reference evidence="1" key="1">
    <citation type="submission" date="2020-03" db="EMBL/GenBank/DDBJ databases">
        <title>The deep terrestrial virosphere.</title>
        <authorList>
            <person name="Holmfeldt K."/>
            <person name="Nilsson E."/>
            <person name="Simone D."/>
            <person name="Lopez-Fernandez M."/>
            <person name="Wu X."/>
            <person name="de Brujin I."/>
            <person name="Lundin D."/>
            <person name="Andersson A."/>
            <person name="Bertilsson S."/>
            <person name="Dopson M."/>
        </authorList>
    </citation>
    <scope>NUCLEOTIDE SEQUENCE</scope>
    <source>
        <strain evidence="1">TM448A00891</strain>
        <strain evidence="2">TM448B00218</strain>
    </source>
</reference>
<evidence type="ECO:0000313" key="1">
    <source>
        <dbReference type="EMBL" id="QJA48294.1"/>
    </source>
</evidence>
<gene>
    <name evidence="1" type="ORF">TM448A00891_0029</name>
    <name evidence="2" type="ORF">TM448B00218_0081</name>
</gene>
<sequence>MTPKSLEDHAAMRLAGESVGCLCDEYAHLILHQAAEIKILEEKLKHYIEAYLKLLEAELCQGR</sequence>
<protein>
    <submittedName>
        <fullName evidence="1">Uncharacterized protein</fullName>
    </submittedName>
</protein>
<accession>A0A6H1ZL56</accession>
<name>A0A6H1ZL56_9ZZZZ</name>
<dbReference type="EMBL" id="MT144600">
    <property type="protein sequence ID" value="QJH94438.1"/>
    <property type="molecule type" value="Genomic_DNA"/>
</dbReference>
<proteinExistence type="predicted"/>
<organism evidence="1">
    <name type="scientific">viral metagenome</name>
    <dbReference type="NCBI Taxonomy" id="1070528"/>
    <lineage>
        <taxon>unclassified sequences</taxon>
        <taxon>metagenomes</taxon>
        <taxon>organismal metagenomes</taxon>
    </lineage>
</organism>
<dbReference type="AlphaFoldDB" id="A0A6H1ZL56"/>